<evidence type="ECO:0000313" key="3">
    <source>
        <dbReference type="Proteomes" id="UP000663651"/>
    </source>
</evidence>
<dbReference type="Proteomes" id="UP000663651">
    <property type="component" value="Chromosome"/>
</dbReference>
<keyword evidence="3" id="KW-1185">Reference proteome</keyword>
<protein>
    <submittedName>
        <fullName evidence="2">Carboxymuconolactone decarboxylase family protein</fullName>
    </submittedName>
</protein>
<dbReference type="InterPro" id="IPR003779">
    <property type="entry name" value="CMD-like"/>
</dbReference>
<dbReference type="InterPro" id="IPR052512">
    <property type="entry name" value="4CMD/NDH-1_regulator"/>
</dbReference>
<dbReference type="PANTHER" id="PTHR33570">
    <property type="entry name" value="4-CARBOXYMUCONOLACTONE DECARBOXYLASE FAMILY PROTEIN"/>
    <property type="match status" value="1"/>
</dbReference>
<name>A0ABX7Q2S0_9BACT</name>
<evidence type="ECO:0000259" key="1">
    <source>
        <dbReference type="Pfam" id="PF02627"/>
    </source>
</evidence>
<proteinExistence type="predicted"/>
<dbReference type="EMBL" id="CP071382">
    <property type="protein sequence ID" value="QSV45733.1"/>
    <property type="molecule type" value="Genomic_DNA"/>
</dbReference>
<organism evidence="2 3">
    <name type="scientific">Geobacter benzoatilyticus</name>
    <dbReference type="NCBI Taxonomy" id="2815309"/>
    <lineage>
        <taxon>Bacteria</taxon>
        <taxon>Pseudomonadati</taxon>
        <taxon>Thermodesulfobacteriota</taxon>
        <taxon>Desulfuromonadia</taxon>
        <taxon>Geobacterales</taxon>
        <taxon>Geobacteraceae</taxon>
        <taxon>Geobacter</taxon>
    </lineage>
</organism>
<dbReference type="Gene3D" id="1.20.1290.10">
    <property type="entry name" value="AhpD-like"/>
    <property type="match status" value="1"/>
</dbReference>
<gene>
    <name evidence="2" type="ORF">JZM60_00080</name>
</gene>
<dbReference type="Pfam" id="PF02627">
    <property type="entry name" value="CMD"/>
    <property type="match status" value="2"/>
</dbReference>
<sequence>MNRLVTGFLAIMLFMMLVIAAIAEAQPMDKNQALSAKQQGIIPISAFTAKGDLDKLKVSLNEGLDAGLSVSEIKEILVQMYAYTGFPRSLNAIGAFMGVLEERQKKGIKDVPGKEPSPLPANKSSIELGTEIQTHLVGKPVTGTIYTFAPAIDQFLKGHLFGDIFGRDNLDFQSREIATIAALASMDGVNPQLQAHFNVGLNTGLTEVQLKSLIDVLRAKVGKNESARAARLLDEVLKSRKASSNN</sequence>
<dbReference type="SUPFAM" id="SSF69118">
    <property type="entry name" value="AhpD-like"/>
    <property type="match status" value="1"/>
</dbReference>
<dbReference type="PANTHER" id="PTHR33570:SF2">
    <property type="entry name" value="CARBOXYMUCONOLACTONE DECARBOXYLASE-LIKE DOMAIN-CONTAINING PROTEIN"/>
    <property type="match status" value="1"/>
</dbReference>
<dbReference type="RefSeq" id="WP_207163524.1">
    <property type="nucleotide sequence ID" value="NZ_CP071382.1"/>
</dbReference>
<dbReference type="InterPro" id="IPR029032">
    <property type="entry name" value="AhpD-like"/>
</dbReference>
<feature type="domain" description="Carboxymuconolactone decarboxylase-like" evidence="1">
    <location>
        <begin position="31"/>
        <end position="95"/>
    </location>
</feature>
<reference evidence="2 3" key="1">
    <citation type="submission" date="2021-03" db="EMBL/GenBank/DDBJ databases">
        <title>Geobacter metallireducens gen. nov. sp. nov., a microorganism capable of coupling the complete oxidation of organic compounds to the reduction of iron and other metals.</title>
        <authorList>
            <person name="Li Y."/>
        </authorList>
    </citation>
    <scope>NUCLEOTIDE SEQUENCE [LARGE SCALE GENOMIC DNA]</scope>
    <source>
        <strain evidence="2 3">Jerry-YX</strain>
    </source>
</reference>
<accession>A0ABX7Q2S0</accession>
<evidence type="ECO:0000313" key="2">
    <source>
        <dbReference type="EMBL" id="QSV45733.1"/>
    </source>
</evidence>
<feature type="domain" description="Carboxymuconolactone decarboxylase-like" evidence="1">
    <location>
        <begin position="150"/>
        <end position="234"/>
    </location>
</feature>